<accession>A0A6D2IYV7</accession>
<proteinExistence type="predicted"/>
<dbReference type="EMBL" id="CACVBM020001129">
    <property type="protein sequence ID" value="CAA7032830.1"/>
    <property type="molecule type" value="Genomic_DNA"/>
</dbReference>
<dbReference type="InterPro" id="IPR025724">
    <property type="entry name" value="GAG-pre-integrase_dom"/>
</dbReference>
<gene>
    <name evidence="2" type="ORF">MERR_LOCUS20065</name>
</gene>
<dbReference type="AlphaFoldDB" id="A0A6D2IYV7"/>
<feature type="domain" description="GAG-pre-integrase" evidence="1">
    <location>
        <begin position="19"/>
        <end position="88"/>
    </location>
</feature>
<dbReference type="Proteomes" id="UP000467841">
    <property type="component" value="Unassembled WGS sequence"/>
</dbReference>
<sequence>MSATRGKIAESIMSANRMYVLIAETCRNEEDEKCLQVDVSDKTELWHHRYGHLSYNGLTTLHNKEMVVGLPDIQPVKATCEACVKGKQHRVAFPKQTKREQLRSFNSFILTCVVQLLHRQTARRDILSVSSMISLGKPGSILP</sequence>
<reference evidence="2" key="1">
    <citation type="submission" date="2020-01" db="EMBL/GenBank/DDBJ databases">
        <authorList>
            <person name="Mishra B."/>
        </authorList>
    </citation>
    <scope>NUCLEOTIDE SEQUENCE [LARGE SCALE GENOMIC DNA]</scope>
</reference>
<evidence type="ECO:0000313" key="2">
    <source>
        <dbReference type="EMBL" id="CAA7032830.1"/>
    </source>
</evidence>
<evidence type="ECO:0000259" key="1">
    <source>
        <dbReference type="Pfam" id="PF13976"/>
    </source>
</evidence>
<organism evidence="2 3">
    <name type="scientific">Microthlaspi erraticum</name>
    <dbReference type="NCBI Taxonomy" id="1685480"/>
    <lineage>
        <taxon>Eukaryota</taxon>
        <taxon>Viridiplantae</taxon>
        <taxon>Streptophyta</taxon>
        <taxon>Embryophyta</taxon>
        <taxon>Tracheophyta</taxon>
        <taxon>Spermatophyta</taxon>
        <taxon>Magnoliopsida</taxon>
        <taxon>eudicotyledons</taxon>
        <taxon>Gunneridae</taxon>
        <taxon>Pentapetalae</taxon>
        <taxon>rosids</taxon>
        <taxon>malvids</taxon>
        <taxon>Brassicales</taxon>
        <taxon>Brassicaceae</taxon>
        <taxon>Coluteocarpeae</taxon>
        <taxon>Microthlaspi</taxon>
    </lineage>
</organism>
<comment type="caution">
    <text evidence="2">The sequence shown here is derived from an EMBL/GenBank/DDBJ whole genome shotgun (WGS) entry which is preliminary data.</text>
</comment>
<evidence type="ECO:0000313" key="3">
    <source>
        <dbReference type="Proteomes" id="UP000467841"/>
    </source>
</evidence>
<keyword evidence="3" id="KW-1185">Reference proteome</keyword>
<dbReference type="OrthoDB" id="1749249at2759"/>
<name>A0A6D2IYV7_9BRAS</name>
<dbReference type="Pfam" id="PF13976">
    <property type="entry name" value="gag_pre-integrs"/>
    <property type="match status" value="1"/>
</dbReference>
<protein>
    <recommendedName>
        <fullName evidence="1">GAG-pre-integrase domain-containing protein</fullName>
    </recommendedName>
</protein>